<protein>
    <submittedName>
        <fullName evidence="1">Uncharacterized protein</fullName>
    </submittedName>
</protein>
<comment type="caution">
    <text evidence="1">The sequence shown here is derived from an EMBL/GenBank/DDBJ whole genome shotgun (WGS) entry which is preliminary data.</text>
</comment>
<sequence>MEYNTAMRFVMAHAQAEATAAGNSSIGVVHVFLGLLKLAELTVDDISPTSQHKEQLEADISAVRARLSALGLDLPQTRYQLRHMLQAKEISANVTELAEIMLTAVYRQKETMTAMAMLTAILDSPASPMLELNKFAVNEAAEEPDGEAEDDPMEEQALLELRSEDWETRRNALRHVNRKAVLAEVLREDTDWRVRAAVTKYIYRQKPLESAALQDTDWRVRFLAVKRLYSGDSPVLAQVAENDPRAEVRRAAVVLLRDRLLLGCIFLLDKDNGVREAAAAVLNRDRRYGFTVTDTYIDFSTPEKVGALQIALKFEGILDASMVGNGWYELAKSIALTKNETQYLRLADASSFFEGRANSVYYIRLKLEADGMIEFSVVENDGSSDGDWAADPDRLFDGKRTYGNTDRFCLPYVELLAAVENARIENNYVLNTEYFECLDNWEAEAEQEQWDKVNAAMQDKKPFVPRSGRWKIIYFKKIHLDCSEIKDTELKYAYFALTQLIEGLETLNTRFGKWGDPFSPNQKTVYSAAKRTQFHIEKKDYLTVYDGAVLMYALCDFLRALAGEPTFYVEELNSGYKSSKIPYIQAFHTLEKMTAPYFTPVIDEELFL</sequence>
<dbReference type="InterPro" id="IPR011989">
    <property type="entry name" value="ARM-like"/>
</dbReference>
<evidence type="ECO:0000313" key="1">
    <source>
        <dbReference type="EMBL" id="MPM11284.1"/>
    </source>
</evidence>
<dbReference type="SUPFAM" id="SSF48371">
    <property type="entry name" value="ARM repeat"/>
    <property type="match status" value="1"/>
</dbReference>
<dbReference type="EMBL" id="VSSQ01001810">
    <property type="protein sequence ID" value="MPM11284.1"/>
    <property type="molecule type" value="Genomic_DNA"/>
</dbReference>
<dbReference type="AlphaFoldDB" id="A0A644XAW2"/>
<dbReference type="Gene3D" id="1.25.10.10">
    <property type="entry name" value="Leucine-rich Repeat Variant"/>
    <property type="match status" value="1"/>
</dbReference>
<proteinExistence type="predicted"/>
<reference evidence="1" key="1">
    <citation type="submission" date="2019-08" db="EMBL/GenBank/DDBJ databases">
        <authorList>
            <person name="Kucharzyk K."/>
            <person name="Murdoch R.W."/>
            <person name="Higgins S."/>
            <person name="Loffler F."/>
        </authorList>
    </citation>
    <scope>NUCLEOTIDE SEQUENCE</scope>
</reference>
<dbReference type="InterPro" id="IPR016024">
    <property type="entry name" value="ARM-type_fold"/>
</dbReference>
<organism evidence="1">
    <name type="scientific">bioreactor metagenome</name>
    <dbReference type="NCBI Taxonomy" id="1076179"/>
    <lineage>
        <taxon>unclassified sequences</taxon>
        <taxon>metagenomes</taxon>
        <taxon>ecological metagenomes</taxon>
    </lineage>
</organism>
<name>A0A644XAW2_9ZZZZ</name>
<gene>
    <name evidence="1" type="ORF">SDC9_57625</name>
</gene>
<accession>A0A644XAW2</accession>